<dbReference type="GO" id="GO:0030145">
    <property type="term" value="F:manganese ion binding"/>
    <property type="evidence" value="ECO:0007669"/>
    <property type="project" value="TreeGrafter"/>
</dbReference>
<dbReference type="GO" id="GO:0005737">
    <property type="term" value="C:cytoplasm"/>
    <property type="evidence" value="ECO:0007669"/>
    <property type="project" value="TreeGrafter"/>
</dbReference>
<proteinExistence type="inferred from homology"/>
<dbReference type="InterPro" id="IPR023696">
    <property type="entry name" value="Ureohydrolase_dom_sf"/>
</dbReference>
<dbReference type="GO" id="GO:0004053">
    <property type="term" value="F:arginase activity"/>
    <property type="evidence" value="ECO:0007669"/>
    <property type="project" value="TreeGrafter"/>
</dbReference>
<accession>A0A9D1F326</accession>
<dbReference type="PRINTS" id="PR00116">
    <property type="entry name" value="ARGINASE"/>
</dbReference>
<evidence type="ECO:0000256" key="1">
    <source>
        <dbReference type="ARBA" id="ARBA00022723"/>
    </source>
</evidence>
<organism evidence="5 6">
    <name type="scientific">Candidatus Scybalocola faecigallinarum</name>
    <dbReference type="NCBI Taxonomy" id="2840941"/>
    <lineage>
        <taxon>Bacteria</taxon>
        <taxon>Bacillati</taxon>
        <taxon>Bacillota</taxon>
        <taxon>Clostridia</taxon>
        <taxon>Lachnospirales</taxon>
        <taxon>Lachnospiraceae</taxon>
        <taxon>Lachnospiraceae incertae sedis</taxon>
        <taxon>Candidatus Scybalocola (ex Gilroy et al. 2021)</taxon>
    </lineage>
</organism>
<name>A0A9D1F326_9FIRM</name>
<keyword evidence="3" id="KW-0464">Manganese</keyword>
<evidence type="ECO:0000256" key="2">
    <source>
        <dbReference type="ARBA" id="ARBA00022801"/>
    </source>
</evidence>
<evidence type="ECO:0000256" key="3">
    <source>
        <dbReference type="ARBA" id="ARBA00023211"/>
    </source>
</evidence>
<gene>
    <name evidence="5" type="ORF">IAB46_00985</name>
</gene>
<dbReference type="PANTHER" id="PTHR43782">
    <property type="entry name" value="ARGINASE"/>
    <property type="match status" value="1"/>
</dbReference>
<keyword evidence="1" id="KW-0479">Metal-binding</keyword>
<dbReference type="Gene3D" id="3.40.800.10">
    <property type="entry name" value="Ureohydrolase domain"/>
    <property type="match status" value="1"/>
</dbReference>
<keyword evidence="2" id="KW-0378">Hydrolase</keyword>
<reference evidence="5" key="1">
    <citation type="submission" date="2020-10" db="EMBL/GenBank/DDBJ databases">
        <authorList>
            <person name="Gilroy R."/>
        </authorList>
    </citation>
    <scope>NUCLEOTIDE SEQUENCE</scope>
    <source>
        <strain evidence="5">CHK178-757</strain>
    </source>
</reference>
<dbReference type="EMBL" id="DVIT01000004">
    <property type="protein sequence ID" value="HIS46132.1"/>
    <property type="molecule type" value="Genomic_DNA"/>
</dbReference>
<evidence type="ECO:0000313" key="5">
    <source>
        <dbReference type="EMBL" id="HIS46132.1"/>
    </source>
</evidence>
<dbReference type="Pfam" id="PF00491">
    <property type="entry name" value="Arginase"/>
    <property type="match status" value="1"/>
</dbReference>
<dbReference type="PANTHER" id="PTHR43782:SF3">
    <property type="entry name" value="ARGINASE"/>
    <property type="match status" value="1"/>
</dbReference>
<comment type="caution">
    <text evidence="5">The sequence shown here is derived from an EMBL/GenBank/DDBJ whole genome shotgun (WGS) entry which is preliminary data.</text>
</comment>
<dbReference type="SUPFAM" id="SSF52768">
    <property type="entry name" value="Arginase/deacetylase"/>
    <property type="match status" value="1"/>
</dbReference>
<protein>
    <submittedName>
        <fullName evidence="5">Arginase family protein</fullName>
    </submittedName>
</protein>
<comment type="similarity">
    <text evidence="4">Belongs to the arginase family.</text>
</comment>
<dbReference type="AlphaFoldDB" id="A0A9D1F326"/>
<sequence length="301" mass="33805">MYSIYGCPMHYGVGDEGLMYSLDYLNQYYDLSIPVVPEITMPENNLSDLKNLNSVVSTCWAIAKYQHHVIRHKDIPLFIAGDRSAVIGSVSATSANYENLGLIWISAFPDMHTQQTLASGNIREMSVSALLGMGEKSLTNILTSQIKIRPENIVMLGLQKITPSEKQLLKELKIKYYTYEETCRMGLTACIQQSIQYLDHLDAIHLSFSLDAMDPALIPGVSLPADTGFNLADIYQMFTYFLKELPVAAIDITEFNMAHDVEHHTSDFIYSLIGHIMELGENDTLIFPADILPYHVKHAFS</sequence>
<dbReference type="InterPro" id="IPR006035">
    <property type="entry name" value="Ureohydrolase"/>
</dbReference>
<dbReference type="PROSITE" id="PS51409">
    <property type="entry name" value="ARGINASE_2"/>
    <property type="match status" value="1"/>
</dbReference>
<dbReference type="Proteomes" id="UP000823927">
    <property type="component" value="Unassembled WGS sequence"/>
</dbReference>
<evidence type="ECO:0000256" key="4">
    <source>
        <dbReference type="PROSITE-ProRule" id="PRU00742"/>
    </source>
</evidence>
<evidence type="ECO:0000313" key="6">
    <source>
        <dbReference type="Proteomes" id="UP000823927"/>
    </source>
</evidence>
<reference evidence="5" key="2">
    <citation type="journal article" date="2021" name="PeerJ">
        <title>Extensive microbial diversity within the chicken gut microbiome revealed by metagenomics and culture.</title>
        <authorList>
            <person name="Gilroy R."/>
            <person name="Ravi A."/>
            <person name="Getino M."/>
            <person name="Pursley I."/>
            <person name="Horton D.L."/>
            <person name="Alikhan N.F."/>
            <person name="Baker D."/>
            <person name="Gharbi K."/>
            <person name="Hall N."/>
            <person name="Watson M."/>
            <person name="Adriaenssens E.M."/>
            <person name="Foster-Nyarko E."/>
            <person name="Jarju S."/>
            <person name="Secka A."/>
            <person name="Antonio M."/>
            <person name="Oren A."/>
            <person name="Chaudhuri R.R."/>
            <person name="La Ragione R."/>
            <person name="Hildebrand F."/>
            <person name="Pallen M.J."/>
        </authorList>
    </citation>
    <scope>NUCLEOTIDE SEQUENCE</scope>
    <source>
        <strain evidence="5">CHK178-757</strain>
    </source>
</reference>